<gene>
    <name evidence="1" type="ORF">AALO_G00292160</name>
</gene>
<dbReference type="EMBL" id="JADWDJ010000023">
    <property type="protein sequence ID" value="KAG5262094.1"/>
    <property type="molecule type" value="Genomic_DNA"/>
</dbReference>
<evidence type="ECO:0000313" key="1">
    <source>
        <dbReference type="EMBL" id="KAG5262094.1"/>
    </source>
</evidence>
<dbReference type="Proteomes" id="UP000823561">
    <property type="component" value="Chromosome 23"/>
</dbReference>
<organism evidence="1 2">
    <name type="scientific">Alosa alosa</name>
    <name type="common">allis shad</name>
    <dbReference type="NCBI Taxonomy" id="278164"/>
    <lineage>
        <taxon>Eukaryota</taxon>
        <taxon>Metazoa</taxon>
        <taxon>Chordata</taxon>
        <taxon>Craniata</taxon>
        <taxon>Vertebrata</taxon>
        <taxon>Euteleostomi</taxon>
        <taxon>Actinopterygii</taxon>
        <taxon>Neopterygii</taxon>
        <taxon>Teleostei</taxon>
        <taxon>Clupei</taxon>
        <taxon>Clupeiformes</taxon>
        <taxon>Clupeoidei</taxon>
        <taxon>Clupeidae</taxon>
        <taxon>Alosa</taxon>
    </lineage>
</organism>
<keyword evidence="2" id="KW-1185">Reference proteome</keyword>
<evidence type="ECO:0000313" key="2">
    <source>
        <dbReference type="Proteomes" id="UP000823561"/>
    </source>
</evidence>
<reference evidence="1" key="1">
    <citation type="submission" date="2020-10" db="EMBL/GenBank/DDBJ databases">
        <title>Chromosome-scale genome assembly of the Allis shad, Alosa alosa.</title>
        <authorList>
            <person name="Margot Z."/>
            <person name="Christophe K."/>
            <person name="Cabau C."/>
            <person name="Louis A."/>
            <person name="Berthelot C."/>
            <person name="Parey E."/>
            <person name="Roest Crollius H."/>
            <person name="Montfort J."/>
            <person name="Robinson-Rechavi M."/>
            <person name="Bucao C."/>
            <person name="Bouchez O."/>
            <person name="Gislard M."/>
            <person name="Lluch J."/>
            <person name="Milhes M."/>
            <person name="Lampietro C."/>
            <person name="Lopez Roques C."/>
            <person name="Donnadieu C."/>
            <person name="Braasch I."/>
            <person name="Desvignes T."/>
            <person name="Postlethwait J."/>
            <person name="Bobe J."/>
            <person name="Guiguen Y."/>
        </authorList>
    </citation>
    <scope>NUCLEOTIDE SEQUENCE</scope>
    <source>
        <strain evidence="1">M-15738</strain>
        <tissue evidence="1">Blood</tissue>
    </source>
</reference>
<accession>A0AAV6FH12</accession>
<dbReference type="AlphaFoldDB" id="A0AAV6FH12"/>
<proteinExistence type="predicted"/>
<comment type="caution">
    <text evidence="1">The sequence shown here is derived from an EMBL/GenBank/DDBJ whole genome shotgun (WGS) entry which is preliminary data.</text>
</comment>
<sequence>MYDNTGHRQTRCTSPTHQPHWNCPSCKTEVTKGACLPLNSGRGLGLVSTSGTTVSLRVNLGRDCSTRSAAELSAVCVSTPKTRFVFCCNHCSLLRHPPCRQTSGDGCCGTDARRSLAVVWRGSRRRRPWVGYRIMSLG</sequence>
<name>A0AAV6FH12_9TELE</name>
<protein>
    <submittedName>
        <fullName evidence="1">Uncharacterized protein</fullName>
    </submittedName>
</protein>